<name>A0ACC2PLA6_9HYME</name>
<reference evidence="1" key="1">
    <citation type="submission" date="2023-04" db="EMBL/GenBank/DDBJ databases">
        <title>A chromosome-level genome assembly of the parasitoid wasp Eretmocerus hayati.</title>
        <authorList>
            <person name="Zhong Y."/>
            <person name="Liu S."/>
            <person name="Liu Y."/>
        </authorList>
    </citation>
    <scope>NUCLEOTIDE SEQUENCE</scope>
    <source>
        <strain evidence="1">ZJU_SS_LIU_2023</strain>
    </source>
</reference>
<evidence type="ECO:0000313" key="2">
    <source>
        <dbReference type="Proteomes" id="UP001239111"/>
    </source>
</evidence>
<protein>
    <submittedName>
        <fullName evidence="1">Uncharacterized protein</fullName>
    </submittedName>
</protein>
<accession>A0ACC2PLA6</accession>
<dbReference type="EMBL" id="CM056741">
    <property type="protein sequence ID" value="KAJ8682560.1"/>
    <property type="molecule type" value="Genomic_DNA"/>
</dbReference>
<gene>
    <name evidence="1" type="ORF">QAD02_018352</name>
</gene>
<proteinExistence type="predicted"/>
<keyword evidence="2" id="KW-1185">Reference proteome</keyword>
<sequence length="435" mass="49559">MKKIIGWLISSTLISIAVQSEDKYNFHEFDDHNEYQRVWLFTGNVTVFHAKKYPRDDSFLFAVCSSENASSNANCEISVKFFNDTSLQNKTCNLVFKPHHSNLFMLPKFTLRLESLQNPYKAVIAWNEITEDYERVYDYVSILNMETCENSTKNYSRSANTLEMNPNTFEFFITGNSLEVITSDRTVCGEFQICRLTYNEEYQKVHGPASFPTNLSTFYIDSAYSDPSSRNIYAYGVTKGSFGSEIEAYYITTNEVKKLTTNITNLGSIITPLISTTHDHFTLCGKYVGSEEGDLIHCIQYEIGSTEPKFDFEYEHFDRIVGVSNLAGGGFLIFSLDSEDSSIPGYTLIRPQIGSFNIPHNVEIDFYSSYQCISSTAHIIERISSQQSDYDVSSCFYSTCSDSFQNDHNKEVHDVQHYGLCLKLPNSKSDFIGQE</sequence>
<organism evidence="1 2">
    <name type="scientific">Eretmocerus hayati</name>
    <dbReference type="NCBI Taxonomy" id="131215"/>
    <lineage>
        <taxon>Eukaryota</taxon>
        <taxon>Metazoa</taxon>
        <taxon>Ecdysozoa</taxon>
        <taxon>Arthropoda</taxon>
        <taxon>Hexapoda</taxon>
        <taxon>Insecta</taxon>
        <taxon>Pterygota</taxon>
        <taxon>Neoptera</taxon>
        <taxon>Endopterygota</taxon>
        <taxon>Hymenoptera</taxon>
        <taxon>Apocrita</taxon>
        <taxon>Proctotrupomorpha</taxon>
        <taxon>Chalcidoidea</taxon>
        <taxon>Aphelinidae</taxon>
        <taxon>Aphelininae</taxon>
        <taxon>Eretmocerus</taxon>
    </lineage>
</organism>
<evidence type="ECO:0000313" key="1">
    <source>
        <dbReference type="EMBL" id="KAJ8682560.1"/>
    </source>
</evidence>
<dbReference type="Proteomes" id="UP001239111">
    <property type="component" value="Chromosome 1"/>
</dbReference>
<comment type="caution">
    <text evidence="1">The sequence shown here is derived from an EMBL/GenBank/DDBJ whole genome shotgun (WGS) entry which is preliminary data.</text>
</comment>